<dbReference type="AlphaFoldDB" id="A0A9J5WW08"/>
<organism evidence="1 2">
    <name type="scientific">Solanum commersonii</name>
    <name type="common">Commerson's wild potato</name>
    <name type="synonym">Commerson's nightshade</name>
    <dbReference type="NCBI Taxonomy" id="4109"/>
    <lineage>
        <taxon>Eukaryota</taxon>
        <taxon>Viridiplantae</taxon>
        <taxon>Streptophyta</taxon>
        <taxon>Embryophyta</taxon>
        <taxon>Tracheophyta</taxon>
        <taxon>Spermatophyta</taxon>
        <taxon>Magnoliopsida</taxon>
        <taxon>eudicotyledons</taxon>
        <taxon>Gunneridae</taxon>
        <taxon>Pentapetalae</taxon>
        <taxon>asterids</taxon>
        <taxon>lamiids</taxon>
        <taxon>Solanales</taxon>
        <taxon>Solanaceae</taxon>
        <taxon>Solanoideae</taxon>
        <taxon>Solaneae</taxon>
        <taxon>Solanum</taxon>
    </lineage>
</organism>
<dbReference type="OrthoDB" id="1544425at2759"/>
<proteinExistence type="predicted"/>
<dbReference type="InterPro" id="IPR051596">
    <property type="entry name" value="Caulimoviridae_Movement"/>
</dbReference>
<dbReference type="Proteomes" id="UP000824120">
    <property type="component" value="Chromosome 10"/>
</dbReference>
<evidence type="ECO:0000313" key="2">
    <source>
        <dbReference type="Proteomes" id="UP000824120"/>
    </source>
</evidence>
<comment type="caution">
    <text evidence="1">The sequence shown here is derived from an EMBL/GenBank/DDBJ whole genome shotgun (WGS) entry which is preliminary data.</text>
</comment>
<keyword evidence="2" id="KW-1185">Reference proteome</keyword>
<accession>A0A9J5WW08</accession>
<evidence type="ECO:0000313" key="1">
    <source>
        <dbReference type="EMBL" id="KAG5579445.1"/>
    </source>
</evidence>
<dbReference type="EMBL" id="JACXVP010000010">
    <property type="protein sequence ID" value="KAG5579445.1"/>
    <property type="molecule type" value="Genomic_DNA"/>
</dbReference>
<gene>
    <name evidence="1" type="ORF">H5410_050072</name>
</gene>
<reference evidence="1 2" key="1">
    <citation type="submission" date="2020-09" db="EMBL/GenBank/DDBJ databases">
        <title>De no assembly of potato wild relative species, Solanum commersonii.</title>
        <authorList>
            <person name="Cho K."/>
        </authorList>
    </citation>
    <scope>NUCLEOTIDE SEQUENCE [LARGE SCALE GENOMIC DNA]</scope>
    <source>
        <strain evidence="1">LZ3.2</strain>
        <tissue evidence="1">Leaf</tissue>
    </source>
</reference>
<protein>
    <submittedName>
        <fullName evidence="1">Uncharacterized protein</fullName>
    </submittedName>
</protein>
<sequence>MKDSLTPEKEILVKRNDLFKPGNHIMIIYYQALYTITNSNYGSVYKNKGMIEIDQECTSIARIVEAEIQQAQIPEEYEIRFEKTQEIGSSCNNPRLSLEYGKNSIRKSLSHRYSKRIPETSNITKIARRIFNGTEWIKQEILMQTSATANNVKEIILEGLPIYEGTPYTYKTFEGKNYSYTKMVDLPI</sequence>
<dbReference type="PANTHER" id="PTHR47599">
    <property type="entry name" value="CELL-TO-CELL MOVEMENT PROTEIN"/>
    <property type="match status" value="1"/>
</dbReference>
<dbReference type="PANTHER" id="PTHR47599:SF3">
    <property type="entry name" value="CELL-TO-CELL MOVEMENT PROTEIN"/>
    <property type="match status" value="1"/>
</dbReference>
<name>A0A9J5WW08_SOLCO</name>